<accession>A0A2P2LT84</accession>
<reference evidence="1" key="1">
    <citation type="submission" date="2018-02" db="EMBL/GenBank/DDBJ databases">
        <title>Rhizophora mucronata_Transcriptome.</title>
        <authorList>
            <person name="Meera S.P."/>
            <person name="Sreeshan A."/>
            <person name="Augustine A."/>
        </authorList>
    </citation>
    <scope>NUCLEOTIDE SEQUENCE</scope>
    <source>
        <tissue evidence="1">Leaf</tissue>
    </source>
</reference>
<dbReference type="EMBL" id="GGEC01040696">
    <property type="protein sequence ID" value="MBX21180.1"/>
    <property type="molecule type" value="Transcribed_RNA"/>
</dbReference>
<dbReference type="AlphaFoldDB" id="A0A2P2LT84"/>
<organism evidence="1">
    <name type="scientific">Rhizophora mucronata</name>
    <name type="common">Asiatic mangrove</name>
    <dbReference type="NCBI Taxonomy" id="61149"/>
    <lineage>
        <taxon>Eukaryota</taxon>
        <taxon>Viridiplantae</taxon>
        <taxon>Streptophyta</taxon>
        <taxon>Embryophyta</taxon>
        <taxon>Tracheophyta</taxon>
        <taxon>Spermatophyta</taxon>
        <taxon>Magnoliopsida</taxon>
        <taxon>eudicotyledons</taxon>
        <taxon>Gunneridae</taxon>
        <taxon>Pentapetalae</taxon>
        <taxon>rosids</taxon>
        <taxon>fabids</taxon>
        <taxon>Malpighiales</taxon>
        <taxon>Rhizophoraceae</taxon>
        <taxon>Rhizophora</taxon>
    </lineage>
</organism>
<proteinExistence type="predicted"/>
<name>A0A2P2LT84_RHIMU</name>
<evidence type="ECO:0000313" key="1">
    <source>
        <dbReference type="EMBL" id="MBX21180.1"/>
    </source>
</evidence>
<sequence length="54" mass="6054">MAHPQVVVSKAIKSLVAHSMLVELYLSLAAQTIWQGYGMLVDPIKMIQTNRIMK</sequence>
<protein>
    <submittedName>
        <fullName evidence="1">Bromodomain and WD repeat-containing protein 3</fullName>
    </submittedName>
</protein>